<dbReference type="EMBL" id="JAGGMV010000002">
    <property type="protein sequence ID" value="MBP2201498.1"/>
    <property type="molecule type" value="Genomic_DNA"/>
</dbReference>
<dbReference type="Pfam" id="PF01729">
    <property type="entry name" value="QRPTase_C"/>
    <property type="match status" value="1"/>
</dbReference>
<dbReference type="RefSeq" id="WP_209590979.1">
    <property type="nucleotide sequence ID" value="NZ_JAGGMV010000002.1"/>
</dbReference>
<evidence type="ECO:0000256" key="2">
    <source>
        <dbReference type="ARBA" id="ARBA00009400"/>
    </source>
</evidence>
<gene>
    <name evidence="9" type="ORF">J3E07_000910</name>
</gene>
<evidence type="ECO:0000256" key="5">
    <source>
        <dbReference type="ARBA" id="ARBA00022679"/>
    </source>
</evidence>
<evidence type="ECO:0000313" key="10">
    <source>
        <dbReference type="Proteomes" id="UP000740329"/>
    </source>
</evidence>
<keyword evidence="3 6" id="KW-0662">Pyridine nucleotide biosynthesis</keyword>
<dbReference type="InterPro" id="IPR002638">
    <property type="entry name" value="Quinolinate_PRibosylTrfase_C"/>
</dbReference>
<dbReference type="InterPro" id="IPR037128">
    <property type="entry name" value="Quinolinate_PRibosylTase_N_sf"/>
</dbReference>
<comment type="subunit">
    <text evidence="6">Hexamer formed by 3 homodimers.</text>
</comment>
<feature type="domain" description="Quinolinate phosphoribosyl transferase N-terminal" evidence="8">
    <location>
        <begin position="22"/>
        <end position="114"/>
    </location>
</feature>
<dbReference type="GO" id="GO:0009435">
    <property type="term" value="P:NAD+ biosynthetic process"/>
    <property type="evidence" value="ECO:0007669"/>
    <property type="project" value="UniProtKB-UniPathway"/>
</dbReference>
<evidence type="ECO:0000259" key="8">
    <source>
        <dbReference type="Pfam" id="PF02749"/>
    </source>
</evidence>
<dbReference type="SUPFAM" id="SSF51690">
    <property type="entry name" value="Nicotinate/Quinolinate PRTase C-terminal domain-like"/>
    <property type="match status" value="1"/>
</dbReference>
<evidence type="ECO:0000256" key="6">
    <source>
        <dbReference type="PIRNR" id="PIRNR006250"/>
    </source>
</evidence>
<evidence type="ECO:0000256" key="3">
    <source>
        <dbReference type="ARBA" id="ARBA00022642"/>
    </source>
</evidence>
<feature type="domain" description="Quinolinate phosphoribosyl transferase C-terminal" evidence="7">
    <location>
        <begin position="116"/>
        <end position="288"/>
    </location>
</feature>
<dbReference type="GO" id="GO:0034213">
    <property type="term" value="P:quinolinate catabolic process"/>
    <property type="evidence" value="ECO:0007669"/>
    <property type="project" value="TreeGrafter"/>
</dbReference>
<comment type="similarity">
    <text evidence="2 6">Belongs to the NadC/ModD family.</text>
</comment>
<dbReference type="FunFam" id="3.20.20.70:FF:000030">
    <property type="entry name" value="Nicotinate-nucleotide pyrophosphorylase, carboxylating"/>
    <property type="match status" value="1"/>
</dbReference>
<dbReference type="InterPro" id="IPR027277">
    <property type="entry name" value="NadC/ModD"/>
</dbReference>
<protein>
    <recommendedName>
        <fullName evidence="6">Nicotinate-nucleotide pyrophosphorylase [carboxylating]</fullName>
        <ecNumber evidence="6">2.4.2.19</ecNumber>
    </recommendedName>
    <alternativeName>
        <fullName evidence="6">Quinolinate phosphoribosyltransferase [decarboxylating]</fullName>
    </alternativeName>
</protein>
<comment type="caution">
    <text evidence="9">The sequence shown here is derived from an EMBL/GenBank/DDBJ whole genome shotgun (WGS) entry which is preliminary data.</text>
</comment>
<accession>A0A8J7S4Y7</accession>
<dbReference type="EC" id="2.4.2.19" evidence="6"/>
<dbReference type="SUPFAM" id="SSF54675">
    <property type="entry name" value="Nicotinate/Quinolinate PRTase N-terminal domain-like"/>
    <property type="match status" value="1"/>
</dbReference>
<comment type="function">
    <text evidence="6">Involved in the catabolism of quinolinic acid (QA).</text>
</comment>
<dbReference type="Pfam" id="PF02749">
    <property type="entry name" value="QRPTase_N"/>
    <property type="match status" value="1"/>
</dbReference>
<comment type="pathway">
    <text evidence="1 6">Cofactor biosynthesis; NAD(+) biosynthesis; nicotinate D-ribonucleotide from quinolinate: step 1/1.</text>
</comment>
<dbReference type="PANTHER" id="PTHR32179">
    <property type="entry name" value="NICOTINATE-NUCLEOTIDE PYROPHOSPHORYLASE [CARBOXYLATING]"/>
    <property type="match status" value="1"/>
</dbReference>
<dbReference type="InterPro" id="IPR022412">
    <property type="entry name" value="Quinolinate_PRibosylTrfase_N"/>
</dbReference>
<dbReference type="GO" id="GO:0005737">
    <property type="term" value="C:cytoplasm"/>
    <property type="evidence" value="ECO:0007669"/>
    <property type="project" value="TreeGrafter"/>
</dbReference>
<evidence type="ECO:0000259" key="7">
    <source>
        <dbReference type="Pfam" id="PF01729"/>
    </source>
</evidence>
<dbReference type="CDD" id="cd01572">
    <property type="entry name" value="QPRTase"/>
    <property type="match status" value="1"/>
</dbReference>
<dbReference type="PANTHER" id="PTHR32179:SF3">
    <property type="entry name" value="NICOTINATE-NUCLEOTIDE PYROPHOSPHORYLASE [CARBOXYLATING]"/>
    <property type="match status" value="1"/>
</dbReference>
<dbReference type="Gene3D" id="3.90.1170.20">
    <property type="entry name" value="Quinolinate phosphoribosyl transferase, N-terminal domain"/>
    <property type="match status" value="1"/>
</dbReference>
<evidence type="ECO:0000256" key="1">
    <source>
        <dbReference type="ARBA" id="ARBA00004893"/>
    </source>
</evidence>
<dbReference type="PIRSF" id="PIRSF006250">
    <property type="entry name" value="NadC_ModD"/>
    <property type="match status" value="1"/>
</dbReference>
<dbReference type="InterPro" id="IPR036068">
    <property type="entry name" value="Nicotinate_pribotase-like_C"/>
</dbReference>
<comment type="catalytic activity">
    <reaction evidence="6">
        <text>nicotinate beta-D-ribonucleotide + CO2 + diphosphate = quinolinate + 5-phospho-alpha-D-ribose 1-diphosphate + 2 H(+)</text>
        <dbReference type="Rhea" id="RHEA:12733"/>
        <dbReference type="ChEBI" id="CHEBI:15378"/>
        <dbReference type="ChEBI" id="CHEBI:16526"/>
        <dbReference type="ChEBI" id="CHEBI:29959"/>
        <dbReference type="ChEBI" id="CHEBI:33019"/>
        <dbReference type="ChEBI" id="CHEBI:57502"/>
        <dbReference type="ChEBI" id="CHEBI:58017"/>
        <dbReference type="EC" id="2.4.2.19"/>
    </reaction>
</comment>
<dbReference type="InterPro" id="IPR004393">
    <property type="entry name" value="NadC"/>
</dbReference>
<dbReference type="NCBIfam" id="TIGR00078">
    <property type="entry name" value="nadC"/>
    <property type="match status" value="1"/>
</dbReference>
<sequence length="292" mass="33011">MIKKHAIEILEKSLTYDVGFGDLTVETLIPKDLNCKAFVVVKENTKICGMDFVVEFLEKNGISCKKLYDEGDYIDFSNKSGKSGKRIKILEISGNAQKIITFERTILNFMMHLSGIATKTHQIVSIVKKINPNVRIACTRKTLPLLSIVEKYAVKVGGGDTHRYRLDDMIMIKDNHIEALGIAECMKRVKKVSFSKKIEVEVDNNTQLREVIKYHPDIIMLDNYNDLKIEEALLIVEDCNKLYNFKPIIELSGGITEKNVLSYAKHPVDVISMGCLIHSAKSVDMGLDLEKI</sequence>
<organism evidence="9 10">
    <name type="scientific">Methanococcus voltae</name>
    <dbReference type="NCBI Taxonomy" id="2188"/>
    <lineage>
        <taxon>Archaea</taxon>
        <taxon>Methanobacteriati</taxon>
        <taxon>Methanobacteriota</taxon>
        <taxon>Methanomada group</taxon>
        <taxon>Methanococci</taxon>
        <taxon>Methanococcales</taxon>
        <taxon>Methanococcaceae</taxon>
        <taxon>Methanococcus</taxon>
    </lineage>
</organism>
<dbReference type="Proteomes" id="UP000740329">
    <property type="component" value="Unassembled WGS sequence"/>
</dbReference>
<dbReference type="InterPro" id="IPR013785">
    <property type="entry name" value="Aldolase_TIM"/>
</dbReference>
<dbReference type="AlphaFoldDB" id="A0A8J7S4Y7"/>
<dbReference type="GO" id="GO:0004514">
    <property type="term" value="F:nicotinate-nucleotide diphosphorylase (carboxylating) activity"/>
    <property type="evidence" value="ECO:0007669"/>
    <property type="project" value="UniProtKB-EC"/>
</dbReference>
<dbReference type="UniPathway" id="UPA00253">
    <property type="reaction ID" value="UER00331"/>
</dbReference>
<proteinExistence type="inferred from homology"/>
<evidence type="ECO:0000313" key="9">
    <source>
        <dbReference type="EMBL" id="MBP2201498.1"/>
    </source>
</evidence>
<dbReference type="Gene3D" id="3.20.20.70">
    <property type="entry name" value="Aldolase class I"/>
    <property type="match status" value="1"/>
</dbReference>
<name>A0A8J7S4Y7_METVO</name>
<keyword evidence="4 6" id="KW-0328">Glycosyltransferase</keyword>
<evidence type="ECO:0000256" key="4">
    <source>
        <dbReference type="ARBA" id="ARBA00022676"/>
    </source>
</evidence>
<keyword evidence="5 6" id="KW-0808">Transferase</keyword>
<reference evidence="9" key="1">
    <citation type="submission" date="2021-03" db="EMBL/GenBank/DDBJ databases">
        <title>Genomic Encyclopedia of Type Strains, Phase IV (KMG-V): Genome sequencing to study the core and pangenomes of soil and plant-associated prokaryotes.</title>
        <authorList>
            <person name="Whitman W."/>
        </authorList>
    </citation>
    <scope>NUCLEOTIDE SEQUENCE</scope>
    <source>
        <strain evidence="9">C4</strain>
    </source>
</reference>